<reference evidence="1" key="1">
    <citation type="submission" date="2019-08" db="EMBL/GenBank/DDBJ databases">
        <title>The improved chromosome-level genome for the pearl oyster Pinctada fucata martensii using PacBio sequencing and Hi-C.</title>
        <authorList>
            <person name="Zheng Z."/>
        </authorList>
    </citation>
    <scope>NUCLEOTIDE SEQUENCE</scope>
    <source>
        <strain evidence="1">ZZ-2019</strain>
        <tissue evidence="1">Adductor muscle</tissue>
    </source>
</reference>
<protein>
    <submittedName>
        <fullName evidence="1">Uncharacterized protein</fullName>
    </submittedName>
</protein>
<organism evidence="1 2">
    <name type="scientific">Pinctada imbricata</name>
    <name type="common">Atlantic pearl-oyster</name>
    <name type="synonym">Pinctada martensii</name>
    <dbReference type="NCBI Taxonomy" id="66713"/>
    <lineage>
        <taxon>Eukaryota</taxon>
        <taxon>Metazoa</taxon>
        <taxon>Spiralia</taxon>
        <taxon>Lophotrochozoa</taxon>
        <taxon>Mollusca</taxon>
        <taxon>Bivalvia</taxon>
        <taxon>Autobranchia</taxon>
        <taxon>Pteriomorphia</taxon>
        <taxon>Pterioida</taxon>
        <taxon>Pterioidea</taxon>
        <taxon>Pteriidae</taxon>
        <taxon>Pinctada</taxon>
    </lineage>
</organism>
<evidence type="ECO:0000313" key="1">
    <source>
        <dbReference type="EMBL" id="KAK3084842.1"/>
    </source>
</evidence>
<proteinExistence type="predicted"/>
<name>A0AA88XP60_PINIB</name>
<dbReference type="EMBL" id="VSWD01000013">
    <property type="protein sequence ID" value="KAK3084842.1"/>
    <property type="molecule type" value="Genomic_DNA"/>
</dbReference>
<accession>A0AA88XP60</accession>
<gene>
    <name evidence="1" type="ORF">FSP39_020038</name>
</gene>
<comment type="caution">
    <text evidence="1">The sequence shown here is derived from an EMBL/GenBank/DDBJ whole genome shotgun (WGS) entry which is preliminary data.</text>
</comment>
<dbReference type="Proteomes" id="UP001186944">
    <property type="component" value="Unassembled WGS sequence"/>
</dbReference>
<evidence type="ECO:0000313" key="2">
    <source>
        <dbReference type="Proteomes" id="UP001186944"/>
    </source>
</evidence>
<sequence>MIDSEPRVEPDNIQPAPVRESSEAFEGFDLFKVYLDKKLGSLKKDILESSEEKSAELASKLITEQFLQIQVFR</sequence>
<keyword evidence="2" id="KW-1185">Reference proteome</keyword>
<dbReference type="AlphaFoldDB" id="A0AA88XP60"/>